<feature type="domain" description="CCHC-type" evidence="2">
    <location>
        <begin position="285"/>
        <end position="299"/>
    </location>
</feature>
<feature type="domain" description="CCHC-type" evidence="2">
    <location>
        <begin position="309"/>
        <end position="324"/>
    </location>
</feature>
<reference evidence="3 4" key="1">
    <citation type="submission" date="2025-05" db="UniProtKB">
        <authorList>
            <consortium name="RefSeq"/>
        </authorList>
    </citation>
    <scope>IDENTIFICATION</scope>
</reference>
<evidence type="ECO:0000256" key="1">
    <source>
        <dbReference type="PROSITE-ProRule" id="PRU00047"/>
    </source>
</evidence>
<dbReference type="InterPro" id="IPR036875">
    <property type="entry name" value="Znf_CCHC_sf"/>
</dbReference>
<dbReference type="Proteomes" id="UP001652628">
    <property type="component" value="Chromosome 3"/>
</dbReference>
<keyword evidence="1" id="KW-0479">Metal-binding</keyword>
<gene>
    <name evidence="4" type="primary">LOC118877699</name>
    <name evidence="7" type="synonym">LOC118878609</name>
    <name evidence="5" type="synonym">LOC139352566</name>
    <name evidence="6" type="synonym">LOC139353019</name>
</gene>
<name>A0AB40A880_DROSZ</name>
<dbReference type="PROSITE" id="PS50158">
    <property type="entry name" value="ZF_CCHC"/>
    <property type="match status" value="2"/>
</dbReference>
<evidence type="ECO:0000313" key="5">
    <source>
        <dbReference type="RefSeq" id="XP_070851274.1"/>
    </source>
</evidence>
<organism evidence="3 4">
    <name type="scientific">Drosophila suzukii</name>
    <name type="common">Spotted-wing drosophila fruit fly</name>
    <dbReference type="NCBI Taxonomy" id="28584"/>
    <lineage>
        <taxon>Eukaryota</taxon>
        <taxon>Metazoa</taxon>
        <taxon>Ecdysozoa</taxon>
        <taxon>Arthropoda</taxon>
        <taxon>Hexapoda</taxon>
        <taxon>Insecta</taxon>
        <taxon>Pterygota</taxon>
        <taxon>Neoptera</taxon>
        <taxon>Endopterygota</taxon>
        <taxon>Diptera</taxon>
        <taxon>Brachycera</taxon>
        <taxon>Muscomorpha</taxon>
        <taxon>Ephydroidea</taxon>
        <taxon>Drosophilidae</taxon>
        <taxon>Drosophila</taxon>
        <taxon>Sophophora</taxon>
    </lineage>
</organism>
<keyword evidence="1" id="KW-0862">Zinc</keyword>
<dbReference type="SMART" id="SM00343">
    <property type="entry name" value="ZnF_C2HC"/>
    <property type="match status" value="2"/>
</dbReference>
<evidence type="ECO:0000313" key="4">
    <source>
        <dbReference type="RefSeq" id="XP_036673443.3"/>
    </source>
</evidence>
<evidence type="ECO:0000313" key="7">
    <source>
        <dbReference type="RefSeq" id="XP_070852577.1"/>
    </source>
</evidence>
<keyword evidence="1" id="KW-0863">Zinc-finger</keyword>
<accession>A0AB40A880</accession>
<evidence type="ECO:0000259" key="2">
    <source>
        <dbReference type="PROSITE" id="PS50158"/>
    </source>
</evidence>
<dbReference type="RefSeq" id="XP_070851274.1">
    <property type="nucleotide sequence ID" value="XM_070995173.1"/>
</dbReference>
<dbReference type="GeneID" id="118877699"/>
<dbReference type="Pfam" id="PF00098">
    <property type="entry name" value="zf-CCHC"/>
    <property type="match status" value="1"/>
</dbReference>
<proteinExistence type="predicted"/>
<evidence type="ECO:0000313" key="6">
    <source>
        <dbReference type="RefSeq" id="XP_070852158.1"/>
    </source>
</evidence>
<dbReference type="SUPFAM" id="SSF57756">
    <property type="entry name" value="Retrovirus zinc finger-like domains"/>
    <property type="match status" value="1"/>
</dbReference>
<sequence>MDKKQIVEWLQANEILFPASATLRQLRKLALDAGCQEAADIPENTLEEEDAKIDILSQGTASEDIHIHTLEEEEALLDAAIRVAEKKKILAGLMQNNNKTTDDIRMVKQLMVPFSATENEEALKWILDFERICRDVNECKNFQLRCVRMLMKPGTDADLFVRVDRSSTYDEFKKNFIETFGHGSSTADIVLLLKETIFNPAKNTVMGYILLMEEIAMRANIDEKLTVQFIIDGFRDRSANIALLYTATTIGQLKELARKYASLSKKSHNFSHRAESSGNERNTIRCYNCSAYGHYASSCTASKREKGSCFRCGSLQHMLKDCQQKPTINPRMVGAANNQPIRDDEEGHNMFIPIVNQRH</sequence>
<dbReference type="GO" id="GO:0003676">
    <property type="term" value="F:nucleic acid binding"/>
    <property type="evidence" value="ECO:0007669"/>
    <property type="project" value="InterPro"/>
</dbReference>
<dbReference type="RefSeq" id="XP_070852577.1">
    <property type="nucleotide sequence ID" value="XM_070996476.1"/>
</dbReference>
<keyword evidence="3" id="KW-1185">Reference proteome</keyword>
<dbReference type="Proteomes" id="UP001652628">
    <property type="component" value="Chromosome 2L"/>
</dbReference>
<dbReference type="RefSeq" id="XP_036673443.3">
    <property type="nucleotide sequence ID" value="XM_036817548.3"/>
</dbReference>
<dbReference type="InterPro" id="IPR001878">
    <property type="entry name" value="Znf_CCHC"/>
</dbReference>
<dbReference type="Gene3D" id="4.10.60.10">
    <property type="entry name" value="Zinc finger, CCHC-type"/>
    <property type="match status" value="1"/>
</dbReference>
<protein>
    <recommendedName>
        <fullName evidence="2">CCHC-type domain-containing protein</fullName>
    </recommendedName>
</protein>
<dbReference type="RefSeq" id="XP_070852158.1">
    <property type="nucleotide sequence ID" value="XM_070996057.1"/>
</dbReference>
<evidence type="ECO:0000313" key="3">
    <source>
        <dbReference type="Proteomes" id="UP001652628"/>
    </source>
</evidence>
<dbReference type="AlphaFoldDB" id="A0AB40A880"/>
<dbReference type="GO" id="GO:0008270">
    <property type="term" value="F:zinc ion binding"/>
    <property type="evidence" value="ECO:0007669"/>
    <property type="project" value="UniProtKB-KW"/>
</dbReference>